<gene>
    <name evidence="3" type="ORF">OIK42_00455</name>
</gene>
<feature type="transmembrane region" description="Helical" evidence="2">
    <location>
        <begin position="12"/>
        <end position="32"/>
    </location>
</feature>
<reference evidence="3 4" key="1">
    <citation type="submission" date="2022-10" db="EMBL/GenBank/DDBJ databases">
        <title>Alteromonas sp. chi3 Genome sequencing.</title>
        <authorList>
            <person name="Park S."/>
        </authorList>
    </citation>
    <scope>NUCLEOTIDE SEQUENCE [LARGE SCALE GENOMIC DNA]</scope>
    <source>
        <strain evidence="4">chi3</strain>
    </source>
</reference>
<evidence type="ECO:0000313" key="3">
    <source>
        <dbReference type="EMBL" id="MDC8829217.1"/>
    </source>
</evidence>
<feature type="region of interest" description="Disordered" evidence="1">
    <location>
        <begin position="46"/>
        <end position="85"/>
    </location>
</feature>
<keyword evidence="4" id="KW-1185">Reference proteome</keyword>
<sequence>MSENSEQRSWLPYAIVIGVIVIVLAVVLFWPASEPEPEPVVEVETPAVVEPEETEPEPADTFEAAPPPEPVEIDPDQEATPMPEPMAEPEPLDISDTAIKSALETIATSPTLSRLLVTNGLLQRFVVSATNLADEDMAPNHRLLTPPEQDFRVYNQADREWIDAASYKRYTPYVDALESMSNEDLIALYERYQEEIQAKYAEIGDPDQPFTEVLIEAIDTLLDTPEVKMPIEVYTDSVMYKYADERLESLSAPQKQLLRTGPDNMRRIKAKLRELKDSLSSRTQ</sequence>
<dbReference type="Proteomes" id="UP001218788">
    <property type="component" value="Unassembled WGS sequence"/>
</dbReference>
<dbReference type="RefSeq" id="WP_273637589.1">
    <property type="nucleotide sequence ID" value="NZ_JAQQXP010000001.1"/>
</dbReference>
<accession>A0ABT5KX62</accession>
<keyword evidence="2" id="KW-1133">Transmembrane helix</keyword>
<organism evidence="3 4">
    <name type="scientific">Alteromonas gilva</name>
    <dbReference type="NCBI Taxonomy" id="2987522"/>
    <lineage>
        <taxon>Bacteria</taxon>
        <taxon>Pseudomonadati</taxon>
        <taxon>Pseudomonadota</taxon>
        <taxon>Gammaproteobacteria</taxon>
        <taxon>Alteromonadales</taxon>
        <taxon>Alteromonadaceae</taxon>
        <taxon>Alteromonas/Salinimonas group</taxon>
        <taxon>Alteromonas</taxon>
    </lineage>
</organism>
<dbReference type="InterPro" id="IPR021382">
    <property type="entry name" value="DUF3014"/>
</dbReference>
<comment type="caution">
    <text evidence="3">The sequence shown here is derived from an EMBL/GenBank/DDBJ whole genome shotgun (WGS) entry which is preliminary data.</text>
</comment>
<evidence type="ECO:0000256" key="1">
    <source>
        <dbReference type="SAM" id="MobiDB-lite"/>
    </source>
</evidence>
<keyword evidence="2" id="KW-0472">Membrane</keyword>
<keyword evidence="2" id="KW-0812">Transmembrane</keyword>
<dbReference type="EMBL" id="JAQQXP010000001">
    <property type="protein sequence ID" value="MDC8829217.1"/>
    <property type="molecule type" value="Genomic_DNA"/>
</dbReference>
<feature type="compositionally biased region" description="Acidic residues" evidence="1">
    <location>
        <begin position="50"/>
        <end position="60"/>
    </location>
</feature>
<proteinExistence type="predicted"/>
<dbReference type="Pfam" id="PF11219">
    <property type="entry name" value="DUF3014"/>
    <property type="match status" value="1"/>
</dbReference>
<protein>
    <submittedName>
        <fullName evidence="3">DUF3014 domain-containing protein</fullName>
    </submittedName>
</protein>
<evidence type="ECO:0000313" key="4">
    <source>
        <dbReference type="Proteomes" id="UP001218788"/>
    </source>
</evidence>
<name>A0ABT5KX62_9ALTE</name>
<evidence type="ECO:0000256" key="2">
    <source>
        <dbReference type="SAM" id="Phobius"/>
    </source>
</evidence>